<dbReference type="Gene3D" id="3.20.20.220">
    <property type="match status" value="1"/>
</dbReference>
<dbReference type="PANTHER" id="PTHR13914:SF0">
    <property type="entry name" value="PROLINE DEHYDROGENASE 1, MITOCHONDRIAL"/>
    <property type="match status" value="1"/>
</dbReference>
<keyword evidence="4" id="KW-0285">Flavoprotein</keyword>
<comment type="pathway">
    <text evidence="2">Amino-acid degradation; L-proline degradation into L-glutamate; L-glutamate from L-proline: step 1/2.</text>
</comment>
<proteinExistence type="predicted"/>
<evidence type="ECO:0000256" key="4">
    <source>
        <dbReference type="ARBA" id="ARBA00022630"/>
    </source>
</evidence>
<dbReference type="PIRSF" id="PIRSF000196">
    <property type="entry name" value="Pro_dehydrog"/>
    <property type="match status" value="1"/>
</dbReference>
<dbReference type="Proteomes" id="UP001501470">
    <property type="component" value="Unassembled WGS sequence"/>
</dbReference>
<evidence type="ECO:0000256" key="9">
    <source>
        <dbReference type="ARBA" id="ARBA00048779"/>
    </source>
</evidence>
<name>A0ABN1ZPX0_9ACTN</name>
<dbReference type="EMBL" id="BAAAQD010000001">
    <property type="protein sequence ID" value="GAA1502002.1"/>
    <property type="molecule type" value="Genomic_DNA"/>
</dbReference>
<evidence type="ECO:0000256" key="6">
    <source>
        <dbReference type="ARBA" id="ARBA00022827"/>
    </source>
</evidence>
<accession>A0ABN1ZPX0</accession>
<evidence type="ECO:0000256" key="2">
    <source>
        <dbReference type="ARBA" id="ARBA00004739"/>
    </source>
</evidence>
<dbReference type="Pfam" id="PF01619">
    <property type="entry name" value="Pro_dh"/>
    <property type="match status" value="1"/>
</dbReference>
<sequence length="311" mass="33728">MPNQLLLAASRSPRTRTAVSRFRLTRRLVDRFVAGEGEQQVVPVADRLVRAGLTVTVDHLGEDTRTAQQARATRDAYTALLAALHGAGLAAAAEVSVKLSALGAAVPGDGSRYADEYAHDVCAAAAAAGTTVTFDMEDHTTVDTTLSLVGRLRLQFPWVGVAVQTYLRRTAADCKDLAYPGSRVRLVKGAYAEPASVLVRNAREVDAAYRACLETLLRAGAYPMVATHDPALIAHASALTGELSVPSDGYEFQMLYGVRSQEQLRLAQAGNRMRVYLPYGDDWYGYFMRRLAERPANLLLLTRSLLPGAHR</sequence>
<dbReference type="PANTHER" id="PTHR13914">
    <property type="entry name" value="PROLINE OXIDASE"/>
    <property type="match status" value="1"/>
</dbReference>
<keyword evidence="6" id="KW-0274">FAD</keyword>
<dbReference type="InterPro" id="IPR008219">
    <property type="entry name" value="PRODH_bac_arc"/>
</dbReference>
<dbReference type="SUPFAM" id="SSF51730">
    <property type="entry name" value="FAD-linked oxidoreductase"/>
    <property type="match status" value="1"/>
</dbReference>
<evidence type="ECO:0000256" key="5">
    <source>
        <dbReference type="ARBA" id="ARBA00022741"/>
    </source>
</evidence>
<evidence type="ECO:0000256" key="3">
    <source>
        <dbReference type="ARBA" id="ARBA00012695"/>
    </source>
</evidence>
<keyword evidence="5" id="KW-0547">Nucleotide-binding</keyword>
<reference evidence="11 12" key="1">
    <citation type="journal article" date="2019" name="Int. J. Syst. Evol. Microbiol.">
        <title>The Global Catalogue of Microorganisms (GCM) 10K type strain sequencing project: providing services to taxonomists for standard genome sequencing and annotation.</title>
        <authorList>
            <consortium name="The Broad Institute Genomics Platform"/>
            <consortium name="The Broad Institute Genome Sequencing Center for Infectious Disease"/>
            <person name="Wu L."/>
            <person name="Ma J."/>
        </authorList>
    </citation>
    <scope>NUCLEOTIDE SEQUENCE [LARGE SCALE GENOMIC DNA]</scope>
    <source>
        <strain evidence="11 12">JCM 15933</strain>
    </source>
</reference>
<evidence type="ECO:0000256" key="7">
    <source>
        <dbReference type="ARBA" id="ARBA00023002"/>
    </source>
</evidence>
<evidence type="ECO:0000256" key="8">
    <source>
        <dbReference type="ARBA" id="ARBA00023062"/>
    </source>
</evidence>
<organism evidence="11 12">
    <name type="scientific">Dactylosporangium maewongense</name>
    <dbReference type="NCBI Taxonomy" id="634393"/>
    <lineage>
        <taxon>Bacteria</taxon>
        <taxon>Bacillati</taxon>
        <taxon>Actinomycetota</taxon>
        <taxon>Actinomycetes</taxon>
        <taxon>Micromonosporales</taxon>
        <taxon>Micromonosporaceae</taxon>
        <taxon>Dactylosporangium</taxon>
    </lineage>
</organism>
<dbReference type="EC" id="1.5.5.2" evidence="3"/>
<dbReference type="RefSeq" id="WP_344500469.1">
    <property type="nucleotide sequence ID" value="NZ_BAAAQD010000001.1"/>
</dbReference>
<protein>
    <recommendedName>
        <fullName evidence="3">proline dehydrogenase</fullName>
        <ecNumber evidence="3">1.5.5.2</ecNumber>
    </recommendedName>
</protein>
<dbReference type="InterPro" id="IPR029041">
    <property type="entry name" value="FAD-linked_oxidoreductase-like"/>
</dbReference>
<comment type="caution">
    <text evidence="11">The sequence shown here is derived from an EMBL/GenBank/DDBJ whole genome shotgun (WGS) entry which is preliminary data.</text>
</comment>
<evidence type="ECO:0000313" key="11">
    <source>
        <dbReference type="EMBL" id="GAA1502002.1"/>
    </source>
</evidence>
<comment type="cofactor">
    <cofactor evidence="1">
        <name>FAD</name>
        <dbReference type="ChEBI" id="CHEBI:57692"/>
    </cofactor>
</comment>
<gene>
    <name evidence="11" type="ORF">GCM10009827_012900</name>
</gene>
<evidence type="ECO:0000256" key="1">
    <source>
        <dbReference type="ARBA" id="ARBA00001974"/>
    </source>
</evidence>
<dbReference type="InterPro" id="IPR002872">
    <property type="entry name" value="Proline_DH_dom"/>
</dbReference>
<keyword evidence="8" id="KW-0642">Proline metabolism</keyword>
<comment type="catalytic activity">
    <reaction evidence="9">
        <text>L-proline + a quinone = (S)-1-pyrroline-5-carboxylate + a quinol + H(+)</text>
        <dbReference type="Rhea" id="RHEA:23784"/>
        <dbReference type="ChEBI" id="CHEBI:15378"/>
        <dbReference type="ChEBI" id="CHEBI:17388"/>
        <dbReference type="ChEBI" id="CHEBI:24646"/>
        <dbReference type="ChEBI" id="CHEBI:60039"/>
        <dbReference type="ChEBI" id="CHEBI:132124"/>
        <dbReference type="EC" id="1.5.5.2"/>
    </reaction>
</comment>
<evidence type="ECO:0000313" key="12">
    <source>
        <dbReference type="Proteomes" id="UP001501470"/>
    </source>
</evidence>
<dbReference type="InterPro" id="IPR015659">
    <property type="entry name" value="Proline_oxidase"/>
</dbReference>
<keyword evidence="7" id="KW-0560">Oxidoreductase</keyword>
<keyword evidence="12" id="KW-1185">Reference proteome</keyword>
<evidence type="ECO:0000259" key="10">
    <source>
        <dbReference type="Pfam" id="PF01619"/>
    </source>
</evidence>
<feature type="domain" description="Proline dehydrogenase" evidence="10">
    <location>
        <begin position="45"/>
        <end position="297"/>
    </location>
</feature>